<gene>
    <name evidence="1" type="ORF">CFBP5507_07940</name>
</gene>
<accession>A0A4Z1QYZ6</accession>
<dbReference type="SUPFAM" id="SSF51306">
    <property type="entry name" value="LexA/Signal peptidase"/>
    <property type="match status" value="1"/>
</dbReference>
<reference evidence="1" key="1">
    <citation type="submission" date="2022-10" db="EMBL/GenBank/DDBJ databases">
        <title>Complete genome sequence of Agrobacterium salinitolerans CFBP5507.</title>
        <authorList>
            <person name="Tchabashvili S."/>
            <person name="Yen H.-C."/>
            <person name="Haryono M."/>
            <person name="Lin Y.-C."/>
            <person name="Lai E.-M."/>
            <person name="Kuo C.-H."/>
        </authorList>
    </citation>
    <scope>NUCLEOTIDE SEQUENCE</scope>
    <source>
        <strain evidence="1">CFBP5507</strain>
    </source>
</reference>
<dbReference type="InterPro" id="IPR001387">
    <property type="entry name" value="Cro/C1-type_HTH"/>
</dbReference>
<dbReference type="RefSeq" id="WP_137410575.1">
    <property type="nucleotide sequence ID" value="NZ_CP109968.1"/>
</dbReference>
<dbReference type="CDD" id="cd00093">
    <property type="entry name" value="HTH_XRE"/>
    <property type="match status" value="1"/>
</dbReference>
<dbReference type="Proteomes" id="UP000298735">
    <property type="component" value="Chromosome Circular"/>
</dbReference>
<dbReference type="AlphaFoldDB" id="A0A4Z1QYZ6"/>
<proteinExistence type="predicted"/>
<sequence length="215" mass="23608">MNMAVHPAISARMTSLRDQQIAWLDHIKELSGLTITEIARASKLDPSTLTRFYGKDESGHSLSARSVKKIEDATRVPAYETKVKPVIQSFSEDEAQPFIAMDNPADPISSALKLTAKEAQSVHLWTLKTASLAAVGYLPGMVVAVDEKAVARNGDAVCAQKYDYRRGTAETIFRVYRTPYLLTAFMSGEPAPPEIVDDQNIVIMGTVVGGFRLRH</sequence>
<organism evidence="1 2">
    <name type="scientific">Agrobacterium salinitolerans</name>
    <dbReference type="NCBI Taxonomy" id="1183413"/>
    <lineage>
        <taxon>Bacteria</taxon>
        <taxon>Pseudomonadati</taxon>
        <taxon>Pseudomonadota</taxon>
        <taxon>Alphaproteobacteria</taxon>
        <taxon>Hyphomicrobiales</taxon>
        <taxon>Rhizobiaceae</taxon>
        <taxon>Rhizobium/Agrobacterium group</taxon>
        <taxon>Agrobacterium</taxon>
    </lineage>
</organism>
<dbReference type="InterPro" id="IPR036286">
    <property type="entry name" value="LexA/Signal_pep-like_sf"/>
</dbReference>
<evidence type="ECO:0000313" key="1">
    <source>
        <dbReference type="EMBL" id="UYZ06192.1"/>
    </source>
</evidence>
<dbReference type="OrthoDB" id="8101354at2"/>
<protein>
    <submittedName>
        <fullName evidence="1">Helix-turn-helix transcriptional regulator</fullName>
    </submittedName>
</protein>
<name>A0A4Z1QYZ6_9HYPH</name>
<dbReference type="KEGG" id="asal:CFBP5507_07940"/>
<evidence type="ECO:0000313" key="2">
    <source>
        <dbReference type="Proteomes" id="UP000298735"/>
    </source>
</evidence>
<dbReference type="EMBL" id="CP109968">
    <property type="protein sequence ID" value="UYZ06192.1"/>
    <property type="molecule type" value="Genomic_DNA"/>
</dbReference>